<protein>
    <submittedName>
        <fullName evidence="1">Uncharacterized protein</fullName>
    </submittedName>
</protein>
<dbReference type="EMBL" id="LFND01000003">
    <property type="protein sequence ID" value="KMQ64866.1"/>
    <property type="molecule type" value="Genomic_DNA"/>
</dbReference>
<dbReference type="Proteomes" id="UP000036261">
    <property type="component" value="Unassembled WGS sequence"/>
</dbReference>
<dbReference type="AlphaFoldDB" id="A0A0J7IFX5"/>
<gene>
    <name evidence="1" type="ORF">ACM46_11685</name>
</gene>
<proteinExistence type="predicted"/>
<evidence type="ECO:0000313" key="2">
    <source>
        <dbReference type="Proteomes" id="UP000036261"/>
    </source>
</evidence>
<evidence type="ECO:0000313" key="1">
    <source>
        <dbReference type="EMBL" id="KMQ64866.1"/>
    </source>
</evidence>
<dbReference type="PATRIC" id="fig|558151.6.peg.2467"/>
<organism evidence="1 2">
    <name type="scientific">Chryseobacterium angstadtii</name>
    <dbReference type="NCBI Taxonomy" id="558151"/>
    <lineage>
        <taxon>Bacteria</taxon>
        <taxon>Pseudomonadati</taxon>
        <taxon>Bacteroidota</taxon>
        <taxon>Flavobacteriia</taxon>
        <taxon>Flavobacteriales</taxon>
        <taxon>Weeksellaceae</taxon>
        <taxon>Chryseobacterium group</taxon>
        <taxon>Chryseobacterium</taxon>
    </lineage>
</organism>
<keyword evidence="2" id="KW-1185">Reference proteome</keyword>
<reference evidence="1 2" key="1">
    <citation type="journal article" date="2013" name="Int. J. Syst. Evol. Microbiol.">
        <title>Chryseobacterium angstadtii sp. nov., isolated from a newt tank.</title>
        <authorList>
            <person name="Kirk K.E."/>
            <person name="Hoffman J.A."/>
            <person name="Smith K.A."/>
            <person name="Strahan B.L."/>
            <person name="Failor K.C."/>
            <person name="Krebs J.E."/>
            <person name="Gale A.N."/>
            <person name="Do T.D."/>
            <person name="Sontag T.C."/>
            <person name="Batties A.M."/>
            <person name="Mistiszyn K."/>
            <person name="Newman J.D."/>
        </authorList>
    </citation>
    <scope>NUCLEOTIDE SEQUENCE [LARGE SCALE GENOMIC DNA]</scope>
    <source>
        <strain evidence="1 2">KM</strain>
    </source>
</reference>
<accession>A0A0J7IFX5</accession>
<sequence length="68" mass="7987">MNDHTNINFQPEFPEHKKIKMKDFIILKDEAHRNFGKDMVVPAGTTVKSLEGRLMVEKVFEWETQPSQ</sequence>
<comment type="caution">
    <text evidence="1">The sequence shown here is derived from an EMBL/GenBank/DDBJ whole genome shotgun (WGS) entry which is preliminary data.</text>
</comment>
<name>A0A0J7IFX5_9FLAO</name>